<evidence type="ECO:0000313" key="1">
    <source>
        <dbReference type="EMBL" id="CAG8661992.1"/>
    </source>
</evidence>
<evidence type="ECO:0000313" key="2">
    <source>
        <dbReference type="Proteomes" id="UP000789572"/>
    </source>
</evidence>
<dbReference type="OrthoDB" id="2013972at2759"/>
<proteinExistence type="predicted"/>
<reference evidence="1" key="1">
    <citation type="submission" date="2021-06" db="EMBL/GenBank/DDBJ databases">
        <authorList>
            <person name="Kallberg Y."/>
            <person name="Tangrot J."/>
            <person name="Rosling A."/>
        </authorList>
    </citation>
    <scope>NUCLEOTIDE SEQUENCE</scope>
    <source>
        <strain evidence="1">IA702</strain>
    </source>
</reference>
<feature type="non-terminal residue" evidence="1">
    <location>
        <position position="70"/>
    </location>
</feature>
<sequence length="70" mass="8009">NRYNNISYEEKNLPVGPLGEELAEMGLEDVQDIWKIFNAAIIQLLQVSEEEYNAIYESAIQYLKTVGAKM</sequence>
<protein>
    <submittedName>
        <fullName evidence="1">10921_t:CDS:1</fullName>
    </submittedName>
</protein>
<dbReference type="Proteomes" id="UP000789572">
    <property type="component" value="Unassembled WGS sequence"/>
</dbReference>
<accession>A0A9N9E6D0</accession>
<dbReference type="EMBL" id="CAJVPJ010005500">
    <property type="protein sequence ID" value="CAG8661992.1"/>
    <property type="molecule type" value="Genomic_DNA"/>
</dbReference>
<keyword evidence="2" id="KW-1185">Reference proteome</keyword>
<name>A0A9N9E6D0_9GLOM</name>
<organism evidence="1 2">
    <name type="scientific">Paraglomus occultum</name>
    <dbReference type="NCBI Taxonomy" id="144539"/>
    <lineage>
        <taxon>Eukaryota</taxon>
        <taxon>Fungi</taxon>
        <taxon>Fungi incertae sedis</taxon>
        <taxon>Mucoromycota</taxon>
        <taxon>Glomeromycotina</taxon>
        <taxon>Glomeromycetes</taxon>
        <taxon>Paraglomerales</taxon>
        <taxon>Paraglomeraceae</taxon>
        <taxon>Paraglomus</taxon>
    </lineage>
</organism>
<gene>
    <name evidence="1" type="ORF">POCULU_LOCUS10508</name>
</gene>
<dbReference type="AlphaFoldDB" id="A0A9N9E6D0"/>
<feature type="non-terminal residue" evidence="1">
    <location>
        <position position="1"/>
    </location>
</feature>
<comment type="caution">
    <text evidence="1">The sequence shown here is derived from an EMBL/GenBank/DDBJ whole genome shotgun (WGS) entry which is preliminary data.</text>
</comment>